<dbReference type="EMBL" id="PUIB01000029">
    <property type="protein sequence ID" value="PQO26831.1"/>
    <property type="molecule type" value="Genomic_DNA"/>
</dbReference>
<dbReference type="SUPFAM" id="SSF52266">
    <property type="entry name" value="SGNH hydrolase"/>
    <property type="match status" value="1"/>
</dbReference>
<sequence>MKIASKLFALTLLAAVLAMAGVVRAEAKLELKKGDKIVYIGNTLAERMQYYPRFETLLQARFPELELQVRNLGWSADEINLRPRSQDFKDHGNNLEDHKPDVIFAFFGFNESFAGPGGLEKFEKEFAEFVKETATTKYNGESAPQVVIVSPIPNEDLHSRTLPNGEANNKNIELYSAAMKKIADANGVVFVDVFTPMKEKMAGESDLTINTIHLNDDGYKAFAEVLDAGLFGGAPDYKCDLDKLHAEVFEKDLQFYYDHRAVNGFYIYGGRKNPFGVVNFPAEFAKLRKMIEVRDKRIWDVAQGKEVPAKIDDSGTGEFANIESNVDRPISFDSPEEALKSFKLPEGYEINLFASEQDFPELRNPVQFAFDAKGRLWVATMESYPMYLPGTPVDDKILIFEDTDGDGKADKKTVFADGLHLPTGLELGDGGAYVAAQPNLIFLKDTDGDDKADEKTYVLHGFDSADSHHSISAFTWGPGGALYFQEGTFHHTQVETPYGPERVKNAAVFRFEPLTDKFDVFVSYPFANPWGHTFDDWGQNFVADASGGANYFGTAFSGDVNYPNKHPAMKQFLKKQWRPTSGCEFVSSRNFPESAQGNYLLNNCIGFQGVLQYKMKDDGSGFAADPVEPLLQSSDLNFRPVDLQFGPDGALYIVDWYNPLIGHMQHSVRDPKRDNTHGRIWRITYTGNDLVKPAAIAGEPIPKLLDLLKSYEYRTRYRVRRELRERDAQQVDAELGKWIAGLDANDKLYEHNLLEALWVKQNLDIIDQDLLRKLLRADDPRARAAATRVLCYWRDQVEEPLALLQGQVNDEHPRVRLEAVRALSFFDTQEALDIALESLAYDQDYYLEYTLGETIKTLEGRVGAKN</sequence>
<dbReference type="Proteomes" id="UP000239388">
    <property type="component" value="Unassembled WGS sequence"/>
</dbReference>
<dbReference type="RefSeq" id="WP_105359966.1">
    <property type="nucleotide sequence ID" value="NZ_PUIB01000029.1"/>
</dbReference>
<dbReference type="InterPro" id="IPR055557">
    <property type="entry name" value="DUF7133"/>
</dbReference>
<evidence type="ECO:0000256" key="1">
    <source>
        <dbReference type="SAM" id="SignalP"/>
    </source>
</evidence>
<evidence type="ECO:0000259" key="3">
    <source>
        <dbReference type="Pfam" id="PF23500"/>
    </source>
</evidence>
<dbReference type="InterPro" id="IPR013830">
    <property type="entry name" value="SGNH_hydro"/>
</dbReference>
<evidence type="ECO:0000313" key="4">
    <source>
        <dbReference type="EMBL" id="PQO26831.1"/>
    </source>
</evidence>
<dbReference type="CDD" id="cd01834">
    <property type="entry name" value="SGNH_hydrolase_like_2"/>
    <property type="match status" value="1"/>
</dbReference>
<gene>
    <name evidence="4" type="ORF">C5Y98_29090</name>
</gene>
<keyword evidence="1" id="KW-0732">Signal</keyword>
<dbReference type="InterPro" id="IPR011041">
    <property type="entry name" value="Quinoprot_gluc/sorb_DH_b-prop"/>
</dbReference>
<dbReference type="PANTHER" id="PTHR33546">
    <property type="entry name" value="LARGE, MULTIFUNCTIONAL SECRETED PROTEIN-RELATED"/>
    <property type="match status" value="1"/>
</dbReference>
<dbReference type="Gene3D" id="3.40.50.1110">
    <property type="entry name" value="SGNH hydrolase"/>
    <property type="match status" value="1"/>
</dbReference>
<organism evidence="4 5">
    <name type="scientific">Blastopirellula marina</name>
    <dbReference type="NCBI Taxonomy" id="124"/>
    <lineage>
        <taxon>Bacteria</taxon>
        <taxon>Pseudomonadati</taxon>
        <taxon>Planctomycetota</taxon>
        <taxon>Planctomycetia</taxon>
        <taxon>Pirellulales</taxon>
        <taxon>Pirellulaceae</taxon>
        <taxon>Blastopirellula</taxon>
    </lineage>
</organism>
<dbReference type="InterPro" id="IPR016024">
    <property type="entry name" value="ARM-type_fold"/>
</dbReference>
<dbReference type="Pfam" id="PF13472">
    <property type="entry name" value="Lipase_GDSL_2"/>
    <property type="match status" value="1"/>
</dbReference>
<dbReference type="OrthoDB" id="228131at2"/>
<feature type="domain" description="SGNH hydrolase-type esterase" evidence="2">
    <location>
        <begin position="49"/>
        <end position="221"/>
    </location>
</feature>
<name>A0A2S8F3V0_9BACT</name>
<reference evidence="4 5" key="1">
    <citation type="submission" date="2018-02" db="EMBL/GenBank/DDBJ databases">
        <title>Comparative genomes isolates from brazilian mangrove.</title>
        <authorList>
            <person name="Araujo J.E."/>
            <person name="Taketani R.G."/>
            <person name="Silva M.C.P."/>
            <person name="Loureco M.V."/>
            <person name="Andreote F.D."/>
        </authorList>
    </citation>
    <scope>NUCLEOTIDE SEQUENCE [LARGE SCALE GENOMIC DNA]</scope>
    <source>
        <strain evidence="4 5">NAP PRIS-MGV</strain>
    </source>
</reference>
<proteinExistence type="predicted"/>
<dbReference type="InterPro" id="IPR013428">
    <property type="entry name" value="Membrane-bound_put_N"/>
</dbReference>
<dbReference type="NCBIfam" id="TIGR02604">
    <property type="entry name" value="Piru_Ver_Nterm"/>
    <property type="match status" value="1"/>
</dbReference>
<accession>A0A2S8F3V0</accession>
<dbReference type="SUPFAM" id="SSF48371">
    <property type="entry name" value="ARM repeat"/>
    <property type="match status" value="1"/>
</dbReference>
<dbReference type="PANTHER" id="PTHR33546:SF1">
    <property type="entry name" value="LARGE, MULTIFUNCTIONAL SECRETED PROTEIN"/>
    <property type="match status" value="1"/>
</dbReference>
<evidence type="ECO:0000313" key="5">
    <source>
        <dbReference type="Proteomes" id="UP000239388"/>
    </source>
</evidence>
<dbReference type="GO" id="GO:0016788">
    <property type="term" value="F:hydrolase activity, acting on ester bonds"/>
    <property type="evidence" value="ECO:0007669"/>
    <property type="project" value="UniProtKB-ARBA"/>
</dbReference>
<dbReference type="InterPro" id="IPR036514">
    <property type="entry name" value="SGNH_hydro_sf"/>
</dbReference>
<protein>
    <submittedName>
        <fullName evidence="4">Azurin</fullName>
    </submittedName>
</protein>
<feature type="domain" description="DUF7133" evidence="3">
    <location>
        <begin position="334"/>
        <end position="685"/>
    </location>
</feature>
<feature type="chain" id="PRO_5015393373" evidence="1">
    <location>
        <begin position="21"/>
        <end position="866"/>
    </location>
</feature>
<dbReference type="SUPFAM" id="SSF50952">
    <property type="entry name" value="Soluble quinoprotein glucose dehydrogenase"/>
    <property type="match status" value="1"/>
</dbReference>
<comment type="caution">
    <text evidence="4">The sequence shown here is derived from an EMBL/GenBank/DDBJ whole genome shotgun (WGS) entry which is preliminary data.</text>
</comment>
<dbReference type="Pfam" id="PF23500">
    <property type="entry name" value="DUF7133"/>
    <property type="match status" value="1"/>
</dbReference>
<dbReference type="Gene3D" id="2.120.10.30">
    <property type="entry name" value="TolB, C-terminal domain"/>
    <property type="match status" value="1"/>
</dbReference>
<feature type="signal peptide" evidence="1">
    <location>
        <begin position="1"/>
        <end position="20"/>
    </location>
</feature>
<dbReference type="AlphaFoldDB" id="A0A2S8F3V0"/>
<dbReference type="Pfam" id="PF13646">
    <property type="entry name" value="HEAT_2"/>
    <property type="match status" value="1"/>
</dbReference>
<dbReference type="InterPro" id="IPR011989">
    <property type="entry name" value="ARM-like"/>
</dbReference>
<evidence type="ECO:0000259" key="2">
    <source>
        <dbReference type="Pfam" id="PF13472"/>
    </source>
</evidence>
<dbReference type="InterPro" id="IPR011042">
    <property type="entry name" value="6-blade_b-propeller_TolB-like"/>
</dbReference>
<dbReference type="Gene3D" id="1.25.10.10">
    <property type="entry name" value="Leucine-rich Repeat Variant"/>
    <property type="match status" value="1"/>
</dbReference>